<dbReference type="Proteomes" id="UP000886523">
    <property type="component" value="Unassembled WGS sequence"/>
</dbReference>
<dbReference type="Pfam" id="PF00787">
    <property type="entry name" value="PX"/>
    <property type="match status" value="1"/>
</dbReference>
<dbReference type="PROSITE" id="PS50195">
    <property type="entry name" value="PX"/>
    <property type="match status" value="1"/>
</dbReference>
<dbReference type="SMART" id="SM00312">
    <property type="entry name" value="PX"/>
    <property type="match status" value="1"/>
</dbReference>
<dbReference type="PANTHER" id="PTHR47433:SF1">
    <property type="entry name" value="VACUOLAR PROTEIN SORTING-ASSOCIATED PROTEIN 17"/>
    <property type="match status" value="1"/>
</dbReference>
<protein>
    <recommendedName>
        <fullName evidence="2">PX domain-containing protein</fullName>
    </recommendedName>
</protein>
<dbReference type="GO" id="GO:0005829">
    <property type="term" value="C:cytosol"/>
    <property type="evidence" value="ECO:0007669"/>
    <property type="project" value="GOC"/>
</dbReference>
<dbReference type="InterPro" id="IPR037907">
    <property type="entry name" value="Vps17_PX"/>
</dbReference>
<dbReference type="GO" id="GO:0006886">
    <property type="term" value="P:intracellular protein transport"/>
    <property type="evidence" value="ECO:0007669"/>
    <property type="project" value="TreeGrafter"/>
</dbReference>
<dbReference type="GO" id="GO:0005768">
    <property type="term" value="C:endosome"/>
    <property type="evidence" value="ECO:0007669"/>
    <property type="project" value="TreeGrafter"/>
</dbReference>
<organism evidence="3 4">
    <name type="scientific">Hydnum rufescens UP504</name>
    <dbReference type="NCBI Taxonomy" id="1448309"/>
    <lineage>
        <taxon>Eukaryota</taxon>
        <taxon>Fungi</taxon>
        <taxon>Dikarya</taxon>
        <taxon>Basidiomycota</taxon>
        <taxon>Agaricomycotina</taxon>
        <taxon>Agaricomycetes</taxon>
        <taxon>Cantharellales</taxon>
        <taxon>Hydnaceae</taxon>
        <taxon>Hydnum</taxon>
    </lineage>
</organism>
<dbReference type="PANTHER" id="PTHR47433">
    <property type="entry name" value="VACUOLAR PROTEIN SORTING-ASSOCIATED PROTEIN 17"/>
    <property type="match status" value="1"/>
</dbReference>
<evidence type="ECO:0000313" key="3">
    <source>
        <dbReference type="EMBL" id="KAF9513272.1"/>
    </source>
</evidence>
<comment type="caution">
    <text evidence="3">The sequence shown here is derived from an EMBL/GenBank/DDBJ whole genome shotgun (WGS) entry which is preliminary data.</text>
</comment>
<dbReference type="AlphaFoldDB" id="A0A9P6AX29"/>
<evidence type="ECO:0000313" key="4">
    <source>
        <dbReference type="Proteomes" id="UP000886523"/>
    </source>
</evidence>
<dbReference type="Pfam" id="PF09325">
    <property type="entry name" value="Vps5"/>
    <property type="match status" value="1"/>
</dbReference>
<dbReference type="InterPro" id="IPR053055">
    <property type="entry name" value="VPS17"/>
</dbReference>
<keyword evidence="4" id="KW-1185">Reference proteome</keyword>
<dbReference type="EMBL" id="MU128975">
    <property type="protein sequence ID" value="KAF9513272.1"/>
    <property type="molecule type" value="Genomic_DNA"/>
</dbReference>
<dbReference type="GO" id="GO:0042147">
    <property type="term" value="P:retrograde transport, endosome to Golgi"/>
    <property type="evidence" value="ECO:0007669"/>
    <property type="project" value="TreeGrafter"/>
</dbReference>
<dbReference type="InterPro" id="IPR036871">
    <property type="entry name" value="PX_dom_sf"/>
</dbReference>
<feature type="compositionally biased region" description="Polar residues" evidence="1">
    <location>
        <begin position="29"/>
        <end position="39"/>
    </location>
</feature>
<gene>
    <name evidence="3" type="ORF">BS47DRAFT_1296574</name>
</gene>
<dbReference type="InterPro" id="IPR027267">
    <property type="entry name" value="AH/BAR_dom_sf"/>
</dbReference>
<name>A0A9P6AX29_9AGAM</name>
<dbReference type="CDD" id="cd07596">
    <property type="entry name" value="BAR_SNX"/>
    <property type="match status" value="1"/>
</dbReference>
<feature type="region of interest" description="Disordered" evidence="1">
    <location>
        <begin position="446"/>
        <end position="472"/>
    </location>
</feature>
<dbReference type="InterPro" id="IPR015404">
    <property type="entry name" value="Vps5_C"/>
</dbReference>
<dbReference type="GO" id="GO:0030905">
    <property type="term" value="C:retromer, tubulation complex"/>
    <property type="evidence" value="ECO:0007669"/>
    <property type="project" value="TreeGrafter"/>
</dbReference>
<dbReference type="GO" id="GO:0032266">
    <property type="term" value="F:phosphatidylinositol-3-phosphate binding"/>
    <property type="evidence" value="ECO:0007669"/>
    <property type="project" value="TreeGrafter"/>
</dbReference>
<dbReference type="Gene3D" id="1.20.1270.60">
    <property type="entry name" value="Arfaptin homology (AH) domain/BAR domain"/>
    <property type="match status" value="1"/>
</dbReference>
<feature type="region of interest" description="Disordered" evidence="1">
    <location>
        <begin position="1"/>
        <end position="77"/>
    </location>
</feature>
<feature type="compositionally biased region" description="Low complexity" evidence="1">
    <location>
        <begin position="1"/>
        <end position="19"/>
    </location>
</feature>
<proteinExistence type="predicted"/>
<dbReference type="SUPFAM" id="SSF64268">
    <property type="entry name" value="PX domain"/>
    <property type="match status" value="1"/>
</dbReference>
<dbReference type="OrthoDB" id="9976382at2759"/>
<dbReference type="Gene3D" id="3.30.1520.10">
    <property type="entry name" value="Phox-like domain"/>
    <property type="match status" value="1"/>
</dbReference>
<dbReference type="InterPro" id="IPR001683">
    <property type="entry name" value="PX_dom"/>
</dbReference>
<feature type="domain" description="PX" evidence="2">
    <location>
        <begin position="83"/>
        <end position="201"/>
    </location>
</feature>
<feature type="compositionally biased region" description="Polar residues" evidence="1">
    <location>
        <begin position="456"/>
        <end position="472"/>
    </location>
</feature>
<dbReference type="CDD" id="cd06891">
    <property type="entry name" value="PX_Vps17p"/>
    <property type="match status" value="1"/>
</dbReference>
<evidence type="ECO:0000259" key="2">
    <source>
        <dbReference type="PROSITE" id="PS50195"/>
    </source>
</evidence>
<reference evidence="3" key="1">
    <citation type="journal article" date="2020" name="Nat. Commun.">
        <title>Large-scale genome sequencing of mycorrhizal fungi provides insights into the early evolution of symbiotic traits.</title>
        <authorList>
            <person name="Miyauchi S."/>
            <person name="Kiss E."/>
            <person name="Kuo A."/>
            <person name="Drula E."/>
            <person name="Kohler A."/>
            <person name="Sanchez-Garcia M."/>
            <person name="Morin E."/>
            <person name="Andreopoulos B."/>
            <person name="Barry K.W."/>
            <person name="Bonito G."/>
            <person name="Buee M."/>
            <person name="Carver A."/>
            <person name="Chen C."/>
            <person name="Cichocki N."/>
            <person name="Clum A."/>
            <person name="Culley D."/>
            <person name="Crous P.W."/>
            <person name="Fauchery L."/>
            <person name="Girlanda M."/>
            <person name="Hayes R.D."/>
            <person name="Keri Z."/>
            <person name="LaButti K."/>
            <person name="Lipzen A."/>
            <person name="Lombard V."/>
            <person name="Magnuson J."/>
            <person name="Maillard F."/>
            <person name="Murat C."/>
            <person name="Nolan M."/>
            <person name="Ohm R.A."/>
            <person name="Pangilinan J."/>
            <person name="Pereira M.F."/>
            <person name="Perotto S."/>
            <person name="Peter M."/>
            <person name="Pfister S."/>
            <person name="Riley R."/>
            <person name="Sitrit Y."/>
            <person name="Stielow J.B."/>
            <person name="Szollosi G."/>
            <person name="Zifcakova L."/>
            <person name="Stursova M."/>
            <person name="Spatafora J.W."/>
            <person name="Tedersoo L."/>
            <person name="Vaario L.M."/>
            <person name="Yamada A."/>
            <person name="Yan M."/>
            <person name="Wang P."/>
            <person name="Xu J."/>
            <person name="Bruns T."/>
            <person name="Baldrian P."/>
            <person name="Vilgalys R."/>
            <person name="Dunand C."/>
            <person name="Henrissat B."/>
            <person name="Grigoriev I.V."/>
            <person name="Hibbett D."/>
            <person name="Nagy L.G."/>
            <person name="Martin F.M."/>
        </authorList>
    </citation>
    <scope>NUCLEOTIDE SEQUENCE</scope>
    <source>
        <strain evidence="3">UP504</strain>
    </source>
</reference>
<evidence type="ECO:0000256" key="1">
    <source>
        <dbReference type="SAM" id="MobiDB-lite"/>
    </source>
</evidence>
<accession>A0A9P6AX29</accession>
<sequence>MSDPLSTSSASAFASLPSLETPPWPTTPHSPDTLSQFAKPNSPAIPPKEPYNPYAKEPQIYGQPSPGLISPETNKLSNGSKLEKLEPYLRLRLTNLDRNRRDILIRFDAQTNLSNFNGSTYRNVSRSYVEFQRFAEQIVYSNPQTIVPALPLPQTSAPTDEEDDRLVKIMLQRWLTRICEDPVLMHDEEVRSFVESDFGYQPTVRPRRKTGSAFNILRRGVPDEDEELLSARFELTRLETQFFDAAKAIDKLSRARKALAIAHTEMGNKLISVATTESHPPLANALRKFGRAYHTIGDSDHAHALSESVILGDSFGYQGLNSKSAKARIETLQQRSQVLEEFQAAVKHSITKRRQIERLKASSNIRPEKVDEALEELEEATQVESILARRVSGISQNLHKALITHSRHAHDDVTASLIEHARASLIYERAKKKELEALRGDFRAINQPPQPRIAMPSTSTAVLPSGQSPSQSVLTSQQHSHLLRCIRSLIPRNNLQRWALRNRVALALWQMSRSRREIVLSPRCGTQRMAAVHSMDLSPCSSVLRWPAATNGLRSGGVVDPLSASVQATRPNIGMNGSVKDAQKGRSVFIEPARGKIDQREAARKLANFL</sequence>